<evidence type="ECO:0000256" key="1">
    <source>
        <dbReference type="SAM" id="Phobius"/>
    </source>
</evidence>
<dbReference type="Proteomes" id="UP000199305">
    <property type="component" value="Unassembled WGS sequence"/>
</dbReference>
<dbReference type="STRING" id="658219.SAMN05216212_1123"/>
<dbReference type="OrthoDB" id="5588650at2"/>
<organism evidence="2 3">
    <name type="scientific">Microbulbifer yueqingensis</name>
    <dbReference type="NCBI Taxonomy" id="658219"/>
    <lineage>
        <taxon>Bacteria</taxon>
        <taxon>Pseudomonadati</taxon>
        <taxon>Pseudomonadota</taxon>
        <taxon>Gammaproteobacteria</taxon>
        <taxon>Cellvibrionales</taxon>
        <taxon>Microbulbiferaceae</taxon>
        <taxon>Microbulbifer</taxon>
    </lineage>
</organism>
<dbReference type="RefSeq" id="WP_091509801.1">
    <property type="nucleotide sequence ID" value="NZ_FNFH01000002.1"/>
</dbReference>
<dbReference type="InterPro" id="IPR007360">
    <property type="entry name" value="SirB"/>
</dbReference>
<evidence type="ECO:0000313" key="3">
    <source>
        <dbReference type="Proteomes" id="UP000199305"/>
    </source>
</evidence>
<dbReference type="EMBL" id="FNFH01000002">
    <property type="protein sequence ID" value="SDJ90709.1"/>
    <property type="molecule type" value="Genomic_DNA"/>
</dbReference>
<protein>
    <submittedName>
        <fullName evidence="2">Uncharacterized membrane protein SirB2</fullName>
    </submittedName>
</protein>
<keyword evidence="1" id="KW-0812">Transmembrane</keyword>
<accession>A0A1G8XJC7</accession>
<sequence length="126" mass="13646">MLYTTLKTLHMTLAMLSFSGFMLRTGGQLAGAGWARGRVARLLPHLVDTALLVSALFLLQRLQWYPLQQPWLLAKLGGLLAYIGLGVVTVRLARNSSERLLGAAGASMAFAYMVSVAISKSPLPFI</sequence>
<keyword evidence="1" id="KW-1133">Transmembrane helix</keyword>
<dbReference type="GO" id="GO:0005886">
    <property type="term" value="C:plasma membrane"/>
    <property type="evidence" value="ECO:0007669"/>
    <property type="project" value="TreeGrafter"/>
</dbReference>
<name>A0A1G8XJC7_9GAMM</name>
<dbReference type="PANTHER" id="PTHR39594">
    <property type="entry name" value="PROTEIN YCHQ"/>
    <property type="match status" value="1"/>
</dbReference>
<keyword evidence="3" id="KW-1185">Reference proteome</keyword>
<proteinExistence type="predicted"/>
<keyword evidence="1" id="KW-0472">Membrane</keyword>
<feature type="transmembrane region" description="Helical" evidence="1">
    <location>
        <begin position="100"/>
        <end position="118"/>
    </location>
</feature>
<dbReference type="Pfam" id="PF04247">
    <property type="entry name" value="SirB"/>
    <property type="match status" value="1"/>
</dbReference>
<gene>
    <name evidence="2" type="ORF">SAMN05216212_1123</name>
</gene>
<dbReference type="PIRSF" id="PIRSF005610">
    <property type="entry name" value="SirB"/>
    <property type="match status" value="1"/>
</dbReference>
<evidence type="ECO:0000313" key="2">
    <source>
        <dbReference type="EMBL" id="SDJ90709.1"/>
    </source>
</evidence>
<feature type="transmembrane region" description="Helical" evidence="1">
    <location>
        <begin position="71"/>
        <end position="93"/>
    </location>
</feature>
<dbReference type="PANTHER" id="PTHR39594:SF1">
    <property type="entry name" value="PROTEIN YCHQ"/>
    <property type="match status" value="1"/>
</dbReference>
<reference evidence="3" key="1">
    <citation type="submission" date="2016-10" db="EMBL/GenBank/DDBJ databases">
        <authorList>
            <person name="Varghese N."/>
            <person name="Submissions S."/>
        </authorList>
    </citation>
    <scope>NUCLEOTIDE SEQUENCE [LARGE SCALE GENOMIC DNA]</scope>
    <source>
        <strain evidence="3">CGMCC 1.10658</strain>
    </source>
</reference>
<dbReference type="AlphaFoldDB" id="A0A1G8XJC7"/>
<feature type="transmembrane region" description="Helical" evidence="1">
    <location>
        <begin position="12"/>
        <end position="35"/>
    </location>
</feature>